<evidence type="ECO:0000313" key="1">
    <source>
        <dbReference type="EMBL" id="BCK84241.1"/>
    </source>
</evidence>
<name>A0A810QF08_9FIRM</name>
<evidence type="ECO:0000313" key="2">
    <source>
        <dbReference type="Proteomes" id="UP000679848"/>
    </source>
</evidence>
<dbReference type="Proteomes" id="UP000679848">
    <property type="component" value="Chromosome"/>
</dbReference>
<dbReference type="EMBL" id="AP023420">
    <property type="protein sequence ID" value="BCK84241.1"/>
    <property type="molecule type" value="Genomic_DNA"/>
</dbReference>
<reference evidence="1" key="1">
    <citation type="submission" date="2020-09" db="EMBL/GenBank/DDBJ databases">
        <title>New species isolated from human feces.</title>
        <authorList>
            <person name="Kitahara M."/>
            <person name="Shigeno Y."/>
            <person name="Shime M."/>
            <person name="Matsumoto Y."/>
            <person name="Nakamura S."/>
            <person name="Motooka D."/>
            <person name="Fukuoka S."/>
            <person name="Nishikawa H."/>
            <person name="Benno Y."/>
        </authorList>
    </citation>
    <scope>NUCLEOTIDE SEQUENCE</scope>
    <source>
        <strain evidence="1">MM59</strain>
    </source>
</reference>
<protein>
    <submittedName>
        <fullName evidence="1">Uncharacterized protein</fullName>
    </submittedName>
</protein>
<organism evidence="1 2">
    <name type="scientific">Pusillibacter faecalis</name>
    <dbReference type="NCBI Taxonomy" id="2714358"/>
    <lineage>
        <taxon>Bacteria</taxon>
        <taxon>Bacillati</taxon>
        <taxon>Bacillota</taxon>
        <taxon>Clostridia</taxon>
        <taxon>Eubacteriales</taxon>
        <taxon>Oscillospiraceae</taxon>
        <taxon>Pusillibacter</taxon>
    </lineage>
</organism>
<sequence length="59" mass="6860">MMAWSVKPGQAHLDKDSIRQIKSPLTNDIFQQELLADQPPYNFENEDEQRACELAGRER</sequence>
<accession>A0A810QF08</accession>
<proteinExistence type="predicted"/>
<gene>
    <name evidence="1" type="ORF">MM59RIKEN_15600</name>
</gene>
<dbReference type="KEGG" id="pfaa:MM59RIKEN_15600"/>
<dbReference type="AlphaFoldDB" id="A0A810QF08"/>
<keyword evidence="2" id="KW-1185">Reference proteome</keyword>